<name>A0ABR8R3Z4_9BACI</name>
<evidence type="ECO:0000256" key="1">
    <source>
        <dbReference type="SAM" id="Phobius"/>
    </source>
</evidence>
<accession>A0ABR8R3Z4</accession>
<keyword evidence="1" id="KW-0472">Membrane</keyword>
<evidence type="ECO:0000313" key="3">
    <source>
        <dbReference type="Proteomes" id="UP000640786"/>
    </source>
</evidence>
<comment type="caution">
    <text evidence="2">The sequence shown here is derived from an EMBL/GenBank/DDBJ whole genome shotgun (WGS) entry which is preliminary data.</text>
</comment>
<organism evidence="2 3">
    <name type="scientific">Psychrobacillus faecigallinarum</name>
    <dbReference type="NCBI Taxonomy" id="2762235"/>
    <lineage>
        <taxon>Bacteria</taxon>
        <taxon>Bacillati</taxon>
        <taxon>Bacillota</taxon>
        <taxon>Bacilli</taxon>
        <taxon>Bacillales</taxon>
        <taxon>Bacillaceae</taxon>
        <taxon>Psychrobacillus</taxon>
    </lineage>
</organism>
<protein>
    <recommendedName>
        <fullName evidence="4">DUF4083 domain-containing protein</fullName>
    </recommendedName>
</protein>
<sequence>MDLFYILPMLTFVVYLAVFAFIIWLVIWIIQSQKERNVLLKEISNKLDVLANIKKEG</sequence>
<feature type="transmembrane region" description="Helical" evidence="1">
    <location>
        <begin position="6"/>
        <end position="30"/>
    </location>
</feature>
<reference evidence="2 3" key="1">
    <citation type="submission" date="2020-08" db="EMBL/GenBank/DDBJ databases">
        <title>A Genomic Blueprint of the Chicken Gut Microbiome.</title>
        <authorList>
            <person name="Gilroy R."/>
            <person name="Ravi A."/>
            <person name="Getino M."/>
            <person name="Pursley I."/>
            <person name="Horton D.L."/>
            <person name="Alikhan N.-F."/>
            <person name="Baker D."/>
            <person name="Gharbi K."/>
            <person name="Hall N."/>
            <person name="Watson M."/>
            <person name="Adriaenssens E.M."/>
            <person name="Foster-Nyarko E."/>
            <person name="Jarju S."/>
            <person name="Secka A."/>
            <person name="Antonio M."/>
            <person name="Oren A."/>
            <person name="Chaudhuri R."/>
            <person name="La Ragione R.M."/>
            <person name="Hildebrand F."/>
            <person name="Pallen M.J."/>
        </authorList>
    </citation>
    <scope>NUCLEOTIDE SEQUENCE [LARGE SCALE GENOMIC DNA]</scope>
    <source>
        <strain evidence="2 3">Sa2BUA9</strain>
    </source>
</reference>
<keyword evidence="3" id="KW-1185">Reference proteome</keyword>
<dbReference type="RefSeq" id="WP_191696283.1">
    <property type="nucleotide sequence ID" value="NZ_JACSQO010000001.1"/>
</dbReference>
<keyword evidence="1" id="KW-0812">Transmembrane</keyword>
<evidence type="ECO:0008006" key="4">
    <source>
        <dbReference type="Google" id="ProtNLM"/>
    </source>
</evidence>
<dbReference type="Proteomes" id="UP000640786">
    <property type="component" value="Unassembled WGS sequence"/>
</dbReference>
<dbReference type="EMBL" id="JACSQO010000001">
    <property type="protein sequence ID" value="MBD7942499.1"/>
    <property type="molecule type" value="Genomic_DNA"/>
</dbReference>
<gene>
    <name evidence="2" type="ORF">H9650_00035</name>
</gene>
<proteinExistence type="predicted"/>
<keyword evidence="1" id="KW-1133">Transmembrane helix</keyword>
<evidence type="ECO:0000313" key="2">
    <source>
        <dbReference type="EMBL" id="MBD7942499.1"/>
    </source>
</evidence>